<feature type="domain" description="Methyltransferase" evidence="1">
    <location>
        <begin position="63"/>
        <end position="157"/>
    </location>
</feature>
<dbReference type="PANTHER" id="PTHR43464:SF82">
    <property type="entry name" value="METHYLTRANSFERASE DOMAIN-CONTAINING PROTEIN"/>
    <property type="match status" value="1"/>
</dbReference>
<evidence type="ECO:0000313" key="2">
    <source>
        <dbReference type="EMBL" id="GAA4821899.1"/>
    </source>
</evidence>
<dbReference type="SUPFAM" id="SSF53335">
    <property type="entry name" value="S-adenosyl-L-methionine-dependent methyltransferases"/>
    <property type="match status" value="1"/>
</dbReference>
<dbReference type="Gene3D" id="3.40.50.150">
    <property type="entry name" value="Vaccinia Virus protein VP39"/>
    <property type="match status" value="1"/>
</dbReference>
<dbReference type="InterPro" id="IPR029063">
    <property type="entry name" value="SAM-dependent_MTases_sf"/>
</dbReference>
<gene>
    <name evidence="2" type="ORF">GCM10023331_02840</name>
</gene>
<keyword evidence="2" id="KW-0489">Methyltransferase</keyword>
<dbReference type="GO" id="GO:0008168">
    <property type="term" value="F:methyltransferase activity"/>
    <property type="evidence" value="ECO:0007669"/>
    <property type="project" value="UniProtKB-KW"/>
</dbReference>
<dbReference type="RefSeq" id="WP_345368633.1">
    <property type="nucleotide sequence ID" value="NZ_BAABJX010000005.1"/>
</dbReference>
<organism evidence="2 3">
    <name type="scientific">Algivirga pacifica</name>
    <dbReference type="NCBI Taxonomy" id="1162670"/>
    <lineage>
        <taxon>Bacteria</taxon>
        <taxon>Pseudomonadati</taxon>
        <taxon>Bacteroidota</taxon>
        <taxon>Cytophagia</taxon>
        <taxon>Cytophagales</taxon>
        <taxon>Flammeovirgaceae</taxon>
        <taxon>Algivirga</taxon>
    </lineage>
</organism>
<keyword evidence="2" id="KW-0808">Transferase</keyword>
<name>A0ABP9D2W5_9BACT</name>
<dbReference type="GO" id="GO:0032259">
    <property type="term" value="P:methylation"/>
    <property type="evidence" value="ECO:0007669"/>
    <property type="project" value="UniProtKB-KW"/>
</dbReference>
<evidence type="ECO:0000313" key="3">
    <source>
        <dbReference type="Proteomes" id="UP001500298"/>
    </source>
</evidence>
<keyword evidence="3" id="KW-1185">Reference proteome</keyword>
<protein>
    <submittedName>
        <fullName evidence="2">Class I SAM-dependent methyltransferase</fullName>
    </submittedName>
</protein>
<proteinExistence type="predicted"/>
<sequence length="272" mass="31411">MDNSDKRKAAESRYLEINRKLWNDKTTHHLTSDFYRQEHFLKGENSLKQIELDLLGDLKGKEVLHLQCHFGQDSLSMARMGAKVTGVDLSDKAIETAKGLAEELSLDADFICCDLYTLPEHLNKQFDIVFASYGTIGWLPDMDRWAAIVQQYLKPGGQFVFVEFHPVVWMFDDHFKNVDYRYFKSEPIVELTEGTYADPDAPISNNSVSWNHSLSEVIGSLLKQGLQLKHFEEFDYSPYDCFAHTEQVGESQYRIKHHGDKLPMTYSLLMEK</sequence>
<accession>A0ABP9D2W5</accession>
<dbReference type="InterPro" id="IPR041698">
    <property type="entry name" value="Methyltransf_25"/>
</dbReference>
<dbReference type="CDD" id="cd02440">
    <property type="entry name" value="AdoMet_MTases"/>
    <property type="match status" value="1"/>
</dbReference>
<evidence type="ECO:0000259" key="1">
    <source>
        <dbReference type="Pfam" id="PF13649"/>
    </source>
</evidence>
<comment type="caution">
    <text evidence="2">The sequence shown here is derived from an EMBL/GenBank/DDBJ whole genome shotgun (WGS) entry which is preliminary data.</text>
</comment>
<dbReference type="Pfam" id="PF13649">
    <property type="entry name" value="Methyltransf_25"/>
    <property type="match status" value="1"/>
</dbReference>
<dbReference type="Proteomes" id="UP001500298">
    <property type="component" value="Unassembled WGS sequence"/>
</dbReference>
<reference evidence="3" key="1">
    <citation type="journal article" date="2019" name="Int. J. Syst. Evol. Microbiol.">
        <title>The Global Catalogue of Microorganisms (GCM) 10K type strain sequencing project: providing services to taxonomists for standard genome sequencing and annotation.</title>
        <authorList>
            <consortium name="The Broad Institute Genomics Platform"/>
            <consortium name="The Broad Institute Genome Sequencing Center for Infectious Disease"/>
            <person name="Wu L."/>
            <person name="Ma J."/>
        </authorList>
    </citation>
    <scope>NUCLEOTIDE SEQUENCE [LARGE SCALE GENOMIC DNA]</scope>
    <source>
        <strain evidence="3">JCM 18326</strain>
    </source>
</reference>
<dbReference type="EMBL" id="BAABJX010000005">
    <property type="protein sequence ID" value="GAA4821899.1"/>
    <property type="molecule type" value="Genomic_DNA"/>
</dbReference>
<dbReference type="PANTHER" id="PTHR43464">
    <property type="entry name" value="METHYLTRANSFERASE"/>
    <property type="match status" value="1"/>
</dbReference>